<feature type="domain" description="Reverse transcriptase RNase H-like" evidence="7">
    <location>
        <begin position="1"/>
        <end position="54"/>
    </location>
</feature>
<keyword evidence="4" id="KW-0255">Endonuclease</keyword>
<evidence type="ECO:0000256" key="1">
    <source>
        <dbReference type="ARBA" id="ARBA00022679"/>
    </source>
</evidence>
<evidence type="ECO:0000259" key="7">
    <source>
        <dbReference type="Pfam" id="PF17917"/>
    </source>
</evidence>
<dbReference type="EMBL" id="FJ114705">
    <property type="protein sequence ID" value="AFG62080.1"/>
    <property type="molecule type" value="Genomic_DNA"/>
</dbReference>
<proteinExistence type="predicted"/>
<organism evidence="10">
    <name type="scientific">Pinus taeda</name>
    <name type="common">Loblolly pine</name>
    <dbReference type="NCBI Taxonomy" id="3352"/>
    <lineage>
        <taxon>Eukaryota</taxon>
        <taxon>Viridiplantae</taxon>
        <taxon>Streptophyta</taxon>
        <taxon>Embryophyta</taxon>
        <taxon>Tracheophyta</taxon>
        <taxon>Spermatophyta</taxon>
        <taxon>Pinopsida</taxon>
        <taxon>Pinidae</taxon>
        <taxon>Conifers I</taxon>
        <taxon>Pinales</taxon>
        <taxon>Pinaceae</taxon>
        <taxon>Pinus</taxon>
        <taxon>Pinus subgen. Pinus</taxon>
    </lineage>
</organism>
<dbReference type="GO" id="GO:0004519">
    <property type="term" value="F:endonuclease activity"/>
    <property type="evidence" value="ECO:0007669"/>
    <property type="project" value="UniProtKB-KW"/>
</dbReference>
<dbReference type="EMBL" id="FJ114711">
    <property type="protein sequence ID" value="AFG62082.1"/>
    <property type="molecule type" value="Genomic_DNA"/>
</dbReference>
<dbReference type="AlphaFoldDB" id="H9WJ84"/>
<keyword evidence="1" id="KW-0808">Transferase</keyword>
<dbReference type="EMBL" id="FJ114708">
    <property type="protein sequence ID" value="AFG62079.1"/>
    <property type="molecule type" value="Genomic_DNA"/>
</dbReference>
<evidence type="ECO:0000313" key="9">
    <source>
        <dbReference type="EMBL" id="AFG62076.1"/>
    </source>
</evidence>
<evidence type="ECO:0000313" key="8">
    <source>
        <dbReference type="EMBL" id="AFG62075.1"/>
    </source>
</evidence>
<evidence type="ECO:0000256" key="5">
    <source>
        <dbReference type="ARBA" id="ARBA00022801"/>
    </source>
</evidence>
<evidence type="ECO:0000256" key="2">
    <source>
        <dbReference type="ARBA" id="ARBA00022695"/>
    </source>
</evidence>
<evidence type="ECO:0000256" key="4">
    <source>
        <dbReference type="ARBA" id="ARBA00022759"/>
    </source>
</evidence>
<dbReference type="Pfam" id="PF17917">
    <property type="entry name" value="RT_RNaseH"/>
    <property type="match status" value="1"/>
</dbReference>
<evidence type="ECO:0000313" key="11">
    <source>
        <dbReference type="EMBL" id="AFG62079.1"/>
    </source>
</evidence>
<dbReference type="InterPro" id="IPR043502">
    <property type="entry name" value="DNA/RNA_pol_sf"/>
</dbReference>
<name>H9WJ84_PINTA</name>
<keyword evidence="6" id="KW-0695">RNA-directed DNA polymerase</keyword>
<dbReference type="EMBL" id="FJ114698">
    <property type="protein sequence ID" value="AFG62081.1"/>
    <property type="molecule type" value="Genomic_DNA"/>
</dbReference>
<dbReference type="InterPro" id="IPR041373">
    <property type="entry name" value="RT_RNaseH"/>
</dbReference>
<dbReference type="GO" id="GO:0003964">
    <property type="term" value="F:RNA-directed DNA polymerase activity"/>
    <property type="evidence" value="ECO:0007669"/>
    <property type="project" value="UniProtKB-KW"/>
</dbReference>
<dbReference type="EMBL" id="FJ114701">
    <property type="protein sequence ID" value="AFG62075.1"/>
    <property type="molecule type" value="Genomic_DNA"/>
</dbReference>
<evidence type="ECO:0000313" key="13">
    <source>
        <dbReference type="EMBL" id="AFG62081.1"/>
    </source>
</evidence>
<keyword evidence="2" id="KW-0548">Nucleotidyltransferase</keyword>
<dbReference type="EMBL" id="FJ114702">
    <property type="protein sequence ID" value="AFG62076.1"/>
    <property type="molecule type" value="Genomic_DNA"/>
</dbReference>
<dbReference type="GO" id="GO:0016787">
    <property type="term" value="F:hydrolase activity"/>
    <property type="evidence" value="ECO:0007669"/>
    <property type="project" value="UniProtKB-KW"/>
</dbReference>
<accession>H9WJ84</accession>
<evidence type="ECO:0000313" key="12">
    <source>
        <dbReference type="EMBL" id="AFG62080.1"/>
    </source>
</evidence>
<dbReference type="SUPFAM" id="SSF56672">
    <property type="entry name" value="DNA/RNA polymerases"/>
    <property type="match status" value="1"/>
</dbReference>
<evidence type="ECO:0000256" key="6">
    <source>
        <dbReference type="ARBA" id="ARBA00022918"/>
    </source>
</evidence>
<feature type="non-terminal residue" evidence="10">
    <location>
        <position position="54"/>
    </location>
</feature>
<sequence length="54" mass="6552">THDLDLAAIIHAFNMWRNYLLGRRFVLMCDHSGLRYLFYQPNLNVKQARWLDML</sequence>
<keyword evidence="3" id="KW-0540">Nuclease</keyword>
<reference evidence="10" key="1">
    <citation type="submission" date="2008-08" db="EMBL/GenBank/DDBJ databases">
        <title>Nucleotide Diversity and Divergence in the Loblolly Pine Gene Space.</title>
        <authorList>
            <person name="Neale D.B."/>
            <person name="Wegrzyn J.L."/>
            <person name="Lee J.M."/>
            <person name="Eckert A.J."/>
            <person name="Liechty J.D."/>
            <person name="Stevens K.A."/>
            <person name="Langley C.H."/>
        </authorList>
    </citation>
    <scope>NUCLEOTIDE SEQUENCE</scope>
    <source>
        <strain evidence="9">5913</strain>
        <strain evidence="8">5914</strain>
        <strain evidence="13">5915</strain>
        <strain evidence="14">5918</strain>
        <strain evidence="10">5919</strain>
        <strain evidence="11">5922</strain>
        <strain evidence="12">5928</strain>
        <tissue evidence="10">Megagametophyte</tissue>
    </source>
</reference>
<gene>
    <name evidence="10" type="ORF">UMN_4893_04</name>
</gene>
<evidence type="ECO:0000313" key="14">
    <source>
        <dbReference type="EMBL" id="AFG62082.1"/>
    </source>
</evidence>
<evidence type="ECO:0000313" key="10">
    <source>
        <dbReference type="EMBL" id="AFG62077.1"/>
    </source>
</evidence>
<protein>
    <recommendedName>
        <fullName evidence="7">Reverse transcriptase RNase H-like domain-containing protein</fullName>
    </recommendedName>
</protein>
<dbReference type="EMBL" id="FJ114699">
    <property type="protein sequence ID" value="AFG62077.1"/>
    <property type="molecule type" value="Genomic_DNA"/>
</dbReference>
<evidence type="ECO:0000256" key="3">
    <source>
        <dbReference type="ARBA" id="ARBA00022722"/>
    </source>
</evidence>
<keyword evidence="5" id="KW-0378">Hydrolase</keyword>
<feature type="non-terminal residue" evidence="10">
    <location>
        <position position="1"/>
    </location>
</feature>